<dbReference type="Proteomes" id="UP000233398">
    <property type="component" value="Unassembled WGS sequence"/>
</dbReference>
<sequence length="262" mass="30540">MIFLYAIRDHKIFARFTLLLMCLLCSYSAQSQTTDSAKSVIIPGSGNLDYTKLRQYDITFNIYLQVHQKRDSLGTLHDRLKFLEREGQVERIQVMRLINQPVHFDSVRATNQSLKPIFHYSKNKARKIELYYEKGIVTGKYTPSSGDVITINNSFNLHHFDSNWLDIILQLLPLDENYHTLVQTHEVNANGKSGLVNYEVEVVGQTQITDSQKNTFDVWKVLTRKEDQETTFFLERDSKEVLKIISPVSSQQMMILERIFRQ</sequence>
<protein>
    <recommendedName>
        <fullName evidence="4">DUF3108 domain-containing protein</fullName>
    </recommendedName>
</protein>
<keyword evidence="3" id="KW-1185">Reference proteome</keyword>
<evidence type="ECO:0008006" key="4">
    <source>
        <dbReference type="Google" id="ProtNLM"/>
    </source>
</evidence>
<name>A0A2N0VHQ2_9BACT</name>
<gene>
    <name evidence="2" type="ORF">CWD77_09185</name>
</gene>
<feature type="signal peptide" evidence="1">
    <location>
        <begin position="1"/>
        <end position="31"/>
    </location>
</feature>
<evidence type="ECO:0000313" key="3">
    <source>
        <dbReference type="Proteomes" id="UP000233398"/>
    </source>
</evidence>
<dbReference type="RefSeq" id="WP_101073262.1">
    <property type="nucleotide sequence ID" value="NZ_PISP01000002.1"/>
</dbReference>
<dbReference type="AlphaFoldDB" id="A0A2N0VHQ2"/>
<reference evidence="2 3" key="1">
    <citation type="submission" date="2017-11" db="EMBL/GenBank/DDBJ databases">
        <title>Rhodohalobacter 15182 sp. nov., isolated from a salt lake.</title>
        <authorList>
            <person name="Han S."/>
        </authorList>
    </citation>
    <scope>NUCLEOTIDE SEQUENCE [LARGE SCALE GENOMIC DNA]</scope>
    <source>
        <strain evidence="2 3">15182</strain>
    </source>
</reference>
<evidence type="ECO:0000313" key="2">
    <source>
        <dbReference type="EMBL" id="PKD43722.1"/>
    </source>
</evidence>
<dbReference type="Pfam" id="PF11306">
    <property type="entry name" value="DUF3108"/>
    <property type="match status" value="1"/>
</dbReference>
<feature type="chain" id="PRO_5014864526" description="DUF3108 domain-containing protein" evidence="1">
    <location>
        <begin position="32"/>
        <end position="262"/>
    </location>
</feature>
<dbReference type="InterPro" id="IPR021457">
    <property type="entry name" value="DUF3108"/>
</dbReference>
<proteinExistence type="predicted"/>
<evidence type="ECO:0000256" key="1">
    <source>
        <dbReference type="SAM" id="SignalP"/>
    </source>
</evidence>
<comment type="caution">
    <text evidence="2">The sequence shown here is derived from an EMBL/GenBank/DDBJ whole genome shotgun (WGS) entry which is preliminary data.</text>
</comment>
<accession>A0A2N0VHQ2</accession>
<keyword evidence="1" id="KW-0732">Signal</keyword>
<organism evidence="2 3">
    <name type="scientific">Rhodohalobacter barkolensis</name>
    <dbReference type="NCBI Taxonomy" id="2053187"/>
    <lineage>
        <taxon>Bacteria</taxon>
        <taxon>Pseudomonadati</taxon>
        <taxon>Balneolota</taxon>
        <taxon>Balneolia</taxon>
        <taxon>Balneolales</taxon>
        <taxon>Balneolaceae</taxon>
        <taxon>Rhodohalobacter</taxon>
    </lineage>
</organism>
<dbReference type="EMBL" id="PISP01000002">
    <property type="protein sequence ID" value="PKD43722.1"/>
    <property type="molecule type" value="Genomic_DNA"/>
</dbReference>